<accession>A0A6P8THD4</accession>
<sequence length="259" mass="28498">MRKKKMKSQSRETQPRTPERREQRINGNKSSPNETPPTPDRSQASSTPPARANNRGHNRHSQLQSPHQLQPASLAAPGHSQRRTRHASRTEPRSETEPELQRFLKENGIHFHRNDNKARLFNLYKAYSSTTARTTTHTALPAPEPTIARGARITGRDVTGLRPPPRTQPYSPAPPGGGQVVLPSVPAHRLHENPLAHTSLHPSIPSSFLPSAVHSNPASAYLPPLAANPVATTPHPVSRRSGLPLSDPRSEQTLWSPSL</sequence>
<dbReference type="KEGG" id="gacu:117536356"/>
<evidence type="ECO:0000313" key="2">
    <source>
        <dbReference type="Proteomes" id="UP000515161"/>
    </source>
</evidence>
<dbReference type="Proteomes" id="UP000515161">
    <property type="component" value="Unplaced"/>
</dbReference>
<dbReference type="RefSeq" id="XP_034057075.1">
    <property type="nucleotide sequence ID" value="XM_034201184.1"/>
</dbReference>
<dbReference type="OrthoDB" id="10628102at2759"/>
<feature type="compositionally biased region" description="Polar residues" evidence="1">
    <location>
        <begin position="61"/>
        <end position="71"/>
    </location>
</feature>
<evidence type="ECO:0000256" key="1">
    <source>
        <dbReference type="SAM" id="MobiDB-lite"/>
    </source>
</evidence>
<feature type="region of interest" description="Disordered" evidence="1">
    <location>
        <begin position="1"/>
        <end position="99"/>
    </location>
</feature>
<reference evidence="3" key="1">
    <citation type="submission" date="2025-08" db="UniProtKB">
        <authorList>
            <consortium name="RefSeq"/>
        </authorList>
    </citation>
    <scope>IDENTIFICATION</scope>
</reference>
<feature type="region of interest" description="Disordered" evidence="1">
    <location>
        <begin position="156"/>
        <end position="178"/>
    </location>
</feature>
<dbReference type="InParanoid" id="A0A6P8THD4"/>
<gene>
    <name evidence="3" type="primary">LOC117536356</name>
</gene>
<feature type="compositionally biased region" description="Pro residues" evidence="1">
    <location>
        <begin position="162"/>
        <end position="175"/>
    </location>
</feature>
<proteinExistence type="predicted"/>
<feature type="compositionally biased region" description="Basic and acidic residues" evidence="1">
    <location>
        <begin position="9"/>
        <end position="24"/>
    </location>
</feature>
<evidence type="ECO:0000313" key="3">
    <source>
        <dbReference type="RefSeq" id="XP_034057075.1"/>
    </source>
</evidence>
<feature type="region of interest" description="Disordered" evidence="1">
    <location>
        <begin position="226"/>
        <end position="259"/>
    </location>
</feature>
<dbReference type="GeneID" id="117536356"/>
<keyword evidence="2" id="KW-1185">Reference proteome</keyword>
<dbReference type="AlphaFoldDB" id="A0A6P8THD4"/>
<feature type="compositionally biased region" description="Basic and acidic residues" evidence="1">
    <location>
        <begin position="88"/>
        <end position="99"/>
    </location>
</feature>
<protein>
    <submittedName>
        <fullName evidence="3">Uncharacterized protein LOC117536356 isoform X1</fullName>
    </submittedName>
</protein>
<name>A0A6P8THD4_GYMAC</name>
<organism evidence="2 3">
    <name type="scientific">Gymnodraco acuticeps</name>
    <name type="common">Antarctic dragonfish</name>
    <dbReference type="NCBI Taxonomy" id="8218"/>
    <lineage>
        <taxon>Eukaryota</taxon>
        <taxon>Metazoa</taxon>
        <taxon>Chordata</taxon>
        <taxon>Craniata</taxon>
        <taxon>Vertebrata</taxon>
        <taxon>Euteleostomi</taxon>
        <taxon>Actinopterygii</taxon>
        <taxon>Neopterygii</taxon>
        <taxon>Teleostei</taxon>
        <taxon>Neoteleostei</taxon>
        <taxon>Acanthomorphata</taxon>
        <taxon>Eupercaria</taxon>
        <taxon>Perciformes</taxon>
        <taxon>Notothenioidei</taxon>
        <taxon>Bathydraconidae</taxon>
        <taxon>Gymnodraco</taxon>
    </lineage>
</organism>